<accession>A0A162FVF7</accession>
<dbReference type="Proteomes" id="UP000075799">
    <property type="component" value="Unassembled WGS sequence"/>
</dbReference>
<dbReference type="InterPro" id="IPR052194">
    <property type="entry name" value="MESH1"/>
</dbReference>
<dbReference type="SUPFAM" id="SSF109604">
    <property type="entry name" value="HD-domain/PDEase-like"/>
    <property type="match status" value="1"/>
</dbReference>
<protein>
    <recommendedName>
        <fullName evidence="1">HD/PDEase domain-containing protein</fullName>
    </recommendedName>
</protein>
<evidence type="ECO:0000313" key="2">
    <source>
        <dbReference type="EMBL" id="KYG62548.1"/>
    </source>
</evidence>
<evidence type="ECO:0000259" key="1">
    <source>
        <dbReference type="SMART" id="SM00471"/>
    </source>
</evidence>
<reference evidence="2 3" key="1">
    <citation type="submission" date="2016-03" db="EMBL/GenBank/DDBJ databases">
        <authorList>
            <person name="Ploux O."/>
        </authorList>
    </citation>
    <scope>NUCLEOTIDE SEQUENCE [LARGE SCALE GENOMIC DNA]</scope>
    <source>
        <strain evidence="2 3">EC13</strain>
    </source>
</reference>
<name>A0A162FVF7_BDEBC</name>
<dbReference type="CDD" id="cd00077">
    <property type="entry name" value="HDc"/>
    <property type="match status" value="1"/>
</dbReference>
<dbReference type="EMBL" id="LUKD01000008">
    <property type="protein sequence ID" value="KYG62548.1"/>
    <property type="molecule type" value="Genomic_DNA"/>
</dbReference>
<dbReference type="Pfam" id="PF13328">
    <property type="entry name" value="HD_4"/>
    <property type="match status" value="1"/>
</dbReference>
<dbReference type="RefSeq" id="WP_063208690.1">
    <property type="nucleotide sequence ID" value="NZ_LUKD01000008.1"/>
</dbReference>
<proteinExistence type="predicted"/>
<evidence type="ECO:0000313" key="3">
    <source>
        <dbReference type="Proteomes" id="UP000075799"/>
    </source>
</evidence>
<dbReference type="GO" id="GO:0008893">
    <property type="term" value="F:guanosine-3',5'-bis(diphosphate) 3'-diphosphatase activity"/>
    <property type="evidence" value="ECO:0007669"/>
    <property type="project" value="TreeGrafter"/>
</dbReference>
<comment type="caution">
    <text evidence="2">The sequence shown here is derived from an EMBL/GenBank/DDBJ whole genome shotgun (WGS) entry which is preliminary data.</text>
</comment>
<feature type="domain" description="HD/PDEase" evidence="1">
    <location>
        <begin position="25"/>
        <end position="135"/>
    </location>
</feature>
<dbReference type="AlphaFoldDB" id="A0A162FVF7"/>
<dbReference type="Gene3D" id="1.10.3210.10">
    <property type="entry name" value="Hypothetical protein af1432"/>
    <property type="match status" value="1"/>
</dbReference>
<dbReference type="PANTHER" id="PTHR46246:SF1">
    <property type="entry name" value="GUANOSINE-3',5'-BIS(DIPHOSPHATE) 3'-PYROPHOSPHOHYDROLASE MESH1"/>
    <property type="match status" value="1"/>
</dbReference>
<dbReference type="OrthoDB" id="114045at2"/>
<dbReference type="SMART" id="SM00471">
    <property type="entry name" value="HDc"/>
    <property type="match status" value="1"/>
</dbReference>
<dbReference type="InterPro" id="IPR003607">
    <property type="entry name" value="HD/PDEase_dom"/>
</dbReference>
<gene>
    <name evidence="2" type="ORF">AZI87_14685</name>
</gene>
<organism evidence="2 3">
    <name type="scientific">Bdellovibrio bacteriovorus</name>
    <dbReference type="NCBI Taxonomy" id="959"/>
    <lineage>
        <taxon>Bacteria</taxon>
        <taxon>Pseudomonadati</taxon>
        <taxon>Bdellovibrionota</taxon>
        <taxon>Bdellovibrionia</taxon>
        <taxon>Bdellovibrionales</taxon>
        <taxon>Pseudobdellovibrionaceae</taxon>
        <taxon>Bdellovibrio</taxon>
    </lineage>
</organism>
<sequence length="189" mass="21776">MIEVQLLKAVEFAAEAHVGHKRKSSDEPYINHLIRVAHQAAKAGLSLEAVEASLLHDILEDTSVTAEDLEQAFSKRVVDLVELMTQWWPDDAPQNLKRTEIPKYYAAILKDPEAIAIKLLDRADNLREMARTIDIVPRWAQRYLKKSEMEMEELLNQSQHLFAVEDCRRALEELRRALMKHKPSRSLDV</sequence>
<dbReference type="PANTHER" id="PTHR46246">
    <property type="entry name" value="GUANOSINE-3',5'-BIS(DIPHOSPHATE) 3'-PYROPHOSPHOHYDROLASE MESH1"/>
    <property type="match status" value="1"/>
</dbReference>